<proteinExistence type="predicted"/>
<protein>
    <submittedName>
        <fullName evidence="1">Uncharacterized protein</fullName>
    </submittedName>
</protein>
<dbReference type="Proteomes" id="UP000242972">
    <property type="component" value="Unassembled WGS sequence"/>
</dbReference>
<organism evidence="1 2">
    <name type="scientific">Sulfobacillus benefaciens</name>
    <dbReference type="NCBI Taxonomy" id="453960"/>
    <lineage>
        <taxon>Bacteria</taxon>
        <taxon>Bacillati</taxon>
        <taxon>Bacillota</taxon>
        <taxon>Clostridia</taxon>
        <taxon>Eubacteriales</taxon>
        <taxon>Clostridiales Family XVII. Incertae Sedis</taxon>
        <taxon>Sulfobacillus</taxon>
    </lineage>
</organism>
<gene>
    <name evidence="1" type="ORF">C7B46_19005</name>
</gene>
<evidence type="ECO:0000313" key="1">
    <source>
        <dbReference type="EMBL" id="PSR28651.1"/>
    </source>
</evidence>
<dbReference type="EMBL" id="PXYW01000096">
    <property type="protein sequence ID" value="PSR28651.1"/>
    <property type="molecule type" value="Genomic_DNA"/>
</dbReference>
<accession>A0A2T2X2C7</accession>
<dbReference type="AlphaFoldDB" id="A0A2T2X2C7"/>
<sequence length="93" mass="10438">MPTLPSIPFRVTSKAGEHLEWRSQVSVTQTGEFHCTFPDALVDVARATLPAFKKSPFDPLTIDCPRTQWQVQGPNLEECKRFLGYPGFVMDLG</sequence>
<name>A0A2T2X2C7_9FIRM</name>
<comment type="caution">
    <text evidence="1">The sequence shown here is derived from an EMBL/GenBank/DDBJ whole genome shotgun (WGS) entry which is preliminary data.</text>
</comment>
<reference evidence="1 2" key="1">
    <citation type="journal article" date="2014" name="BMC Genomics">
        <title>Comparison of environmental and isolate Sulfobacillus genomes reveals diverse carbon, sulfur, nitrogen, and hydrogen metabolisms.</title>
        <authorList>
            <person name="Justice N.B."/>
            <person name="Norman A."/>
            <person name="Brown C.T."/>
            <person name="Singh A."/>
            <person name="Thomas B.C."/>
            <person name="Banfield J.F."/>
        </authorList>
    </citation>
    <scope>NUCLEOTIDE SEQUENCE [LARGE SCALE GENOMIC DNA]</scope>
    <source>
        <strain evidence="1">AMDSBA4</strain>
    </source>
</reference>
<evidence type="ECO:0000313" key="2">
    <source>
        <dbReference type="Proteomes" id="UP000242972"/>
    </source>
</evidence>